<dbReference type="EMBL" id="JACHNF010000001">
    <property type="protein sequence ID" value="MBB5978371.1"/>
    <property type="molecule type" value="Genomic_DNA"/>
</dbReference>
<dbReference type="InterPro" id="IPR011009">
    <property type="entry name" value="Kinase-like_dom_sf"/>
</dbReference>
<dbReference type="InterPro" id="IPR002575">
    <property type="entry name" value="Aminoglycoside_PTrfase"/>
</dbReference>
<evidence type="ECO:0000259" key="1">
    <source>
        <dbReference type="Pfam" id="PF01636"/>
    </source>
</evidence>
<feature type="domain" description="Aminoglycoside phosphotransferase" evidence="1">
    <location>
        <begin position="52"/>
        <end position="263"/>
    </location>
</feature>
<dbReference type="RefSeq" id="WP_184832733.1">
    <property type="nucleotide sequence ID" value="NZ_BAAAVN010000004.1"/>
</dbReference>
<dbReference type="Proteomes" id="UP000558997">
    <property type="component" value="Unassembled WGS sequence"/>
</dbReference>
<evidence type="ECO:0000313" key="2">
    <source>
        <dbReference type="EMBL" id="MBB5978371.1"/>
    </source>
</evidence>
<reference evidence="2 3" key="1">
    <citation type="submission" date="2020-08" db="EMBL/GenBank/DDBJ databases">
        <title>Sequencing the genomes of 1000 actinobacteria strains.</title>
        <authorList>
            <person name="Klenk H.-P."/>
        </authorList>
    </citation>
    <scope>NUCLEOTIDE SEQUENCE [LARGE SCALE GENOMIC DNA]</scope>
    <source>
        <strain evidence="2 3">DSM 17294</strain>
    </source>
</reference>
<dbReference type="SUPFAM" id="SSF56112">
    <property type="entry name" value="Protein kinase-like (PK-like)"/>
    <property type="match status" value="1"/>
</dbReference>
<accession>A0A841DKE8</accession>
<dbReference type="AlphaFoldDB" id="A0A841DKE8"/>
<dbReference type="Gene3D" id="3.90.1200.10">
    <property type="match status" value="1"/>
</dbReference>
<protein>
    <recommendedName>
        <fullName evidence="1">Aminoglycoside phosphotransferase domain-containing protein</fullName>
    </recommendedName>
</protein>
<evidence type="ECO:0000313" key="3">
    <source>
        <dbReference type="Proteomes" id="UP000558997"/>
    </source>
</evidence>
<sequence>MTEVSNAFHPHARSVHDLLFAPGSRGVLIATSRDPDAKRTFIMTPPAGTYVDGPAGPVAIKIPVTAAAATAISRETRMLIALGEADLGGLGLTIPRYLETLDSDGLPAVVTTVVRGAPMSVGYHRWLHTSRRRPVAEDFALAGGWLRQFQAATAGDRARITWASEVADQLRARWPGHPRLEAAYLRLTAADRQLKRHRVAKTIVHGDYWFGNLLVNDGRITGVVDWESGVRAGWPLRDLVRFALSYCLYLDRHTRPGQQVRGHNGLRREGFGAGIKYGLLEAGWLPDLVRLYLRTGIDAVGLPSGLWYGAALIGLGEIAATANDDGFAANHLELLAALPHWPMAEDLSGADAR</sequence>
<proteinExistence type="predicted"/>
<keyword evidence="3" id="KW-1185">Reference proteome</keyword>
<organism evidence="2 3">
    <name type="scientific">Kribbella solani</name>
    <dbReference type="NCBI Taxonomy" id="236067"/>
    <lineage>
        <taxon>Bacteria</taxon>
        <taxon>Bacillati</taxon>
        <taxon>Actinomycetota</taxon>
        <taxon>Actinomycetes</taxon>
        <taxon>Propionibacteriales</taxon>
        <taxon>Kribbellaceae</taxon>
        <taxon>Kribbella</taxon>
    </lineage>
</organism>
<comment type="caution">
    <text evidence="2">The sequence shown here is derived from an EMBL/GenBank/DDBJ whole genome shotgun (WGS) entry which is preliminary data.</text>
</comment>
<name>A0A841DKE8_9ACTN</name>
<dbReference type="Pfam" id="PF01636">
    <property type="entry name" value="APH"/>
    <property type="match status" value="1"/>
</dbReference>
<gene>
    <name evidence="2" type="ORF">HDA44_001712</name>
</gene>